<proteinExistence type="predicted"/>
<evidence type="ECO:0000313" key="2">
    <source>
        <dbReference type="Proteomes" id="UP000077469"/>
    </source>
</evidence>
<sequence length="75" mass="8247">MLVKVCMGSSCHLKGSYAIVEKLQELKQSGFELDIFGSLCFGRCAEGVCVEIDGQLHTNVTPEKLEQLLGVKKCR</sequence>
<dbReference type="KEGG" id="phy:AJ81_06380"/>
<dbReference type="CDD" id="cd02980">
    <property type="entry name" value="TRX_Fd_family"/>
    <property type="match status" value="1"/>
</dbReference>
<reference evidence="1 2" key="1">
    <citation type="submission" date="2014-01" db="EMBL/GenBank/DDBJ databases">
        <title>Genome sequencing of Thermotog hypogea.</title>
        <authorList>
            <person name="Zhang X."/>
            <person name="Alvare G."/>
            <person name="Fristensky B."/>
            <person name="Chen L."/>
            <person name="Suen T."/>
            <person name="Chen Q."/>
            <person name="Ma K."/>
        </authorList>
    </citation>
    <scope>NUCLEOTIDE SEQUENCE [LARGE SCALE GENOMIC DNA]</scope>
    <source>
        <strain evidence="1 2">DSM 11164</strain>
    </source>
</reference>
<dbReference type="SUPFAM" id="SSF52833">
    <property type="entry name" value="Thioredoxin-like"/>
    <property type="match status" value="1"/>
</dbReference>
<keyword evidence="2" id="KW-1185">Reference proteome</keyword>
<dbReference type="Proteomes" id="UP000077469">
    <property type="component" value="Chromosome"/>
</dbReference>
<dbReference type="AlphaFoldDB" id="A0A0X1KRM4"/>
<dbReference type="RefSeq" id="WP_031504611.1">
    <property type="nucleotide sequence ID" value="NC_022795.1"/>
</dbReference>
<protein>
    <recommendedName>
        <fullName evidence="3">NADH dehydrogenase</fullName>
    </recommendedName>
</protein>
<evidence type="ECO:0008006" key="3">
    <source>
        <dbReference type="Google" id="ProtNLM"/>
    </source>
</evidence>
<accession>A0A0X1KRM4</accession>
<gene>
    <name evidence="1" type="ORF">AJ81_06380</name>
</gene>
<dbReference type="EMBL" id="CP007141">
    <property type="protein sequence ID" value="AJC73879.1"/>
    <property type="molecule type" value="Genomic_DNA"/>
</dbReference>
<dbReference type="InterPro" id="IPR036249">
    <property type="entry name" value="Thioredoxin-like_sf"/>
</dbReference>
<dbReference type="Gene3D" id="3.40.30.10">
    <property type="entry name" value="Glutaredoxin"/>
    <property type="match status" value="1"/>
</dbReference>
<evidence type="ECO:0000313" key="1">
    <source>
        <dbReference type="EMBL" id="AJC73879.1"/>
    </source>
</evidence>
<name>A0A0X1KRM4_9THEM</name>
<dbReference type="STRING" id="1123384.AJ81_06380"/>
<dbReference type="OrthoDB" id="9807975at2"/>
<dbReference type="Pfam" id="PF01257">
    <property type="entry name" value="2Fe-2S_thioredx"/>
    <property type="match status" value="1"/>
</dbReference>
<dbReference type="PATRIC" id="fig|1123384.7.peg.1286"/>
<dbReference type="PaxDb" id="1123384-AJ81_06380"/>
<organism evidence="1 2">
    <name type="scientific">Pseudothermotoga hypogea DSM 11164 = NBRC 106472</name>
    <dbReference type="NCBI Taxonomy" id="1123384"/>
    <lineage>
        <taxon>Bacteria</taxon>
        <taxon>Thermotogati</taxon>
        <taxon>Thermotogota</taxon>
        <taxon>Thermotogae</taxon>
        <taxon>Thermotogales</taxon>
        <taxon>Thermotogaceae</taxon>
        <taxon>Pseudothermotoga</taxon>
    </lineage>
</organism>